<organism evidence="2 3">
    <name type="scientific">Enterobacter kobei</name>
    <dbReference type="NCBI Taxonomy" id="208224"/>
    <lineage>
        <taxon>Bacteria</taxon>
        <taxon>Pseudomonadati</taxon>
        <taxon>Pseudomonadota</taxon>
        <taxon>Gammaproteobacteria</taxon>
        <taxon>Enterobacterales</taxon>
        <taxon>Enterobacteriaceae</taxon>
        <taxon>Enterobacter</taxon>
        <taxon>Enterobacter cloacae complex</taxon>
    </lineage>
</organism>
<name>A0AA86IWN6_9ENTR</name>
<evidence type="ECO:0000313" key="3">
    <source>
        <dbReference type="Proteomes" id="UP000682928"/>
    </source>
</evidence>
<dbReference type="InterPro" id="IPR008407">
    <property type="entry name" value="Brnchd-chn_aa_trnsp_AzlD"/>
</dbReference>
<keyword evidence="1" id="KW-0472">Membrane</keyword>
<keyword evidence="1" id="KW-0812">Transmembrane</keyword>
<accession>A0AA86IWN6</accession>
<keyword evidence="1" id="KW-1133">Transmembrane helix</keyword>
<feature type="transmembrane region" description="Helical" evidence="1">
    <location>
        <begin position="6"/>
        <end position="28"/>
    </location>
</feature>
<dbReference type="EMBL" id="AP024590">
    <property type="protein sequence ID" value="BCU55762.1"/>
    <property type="molecule type" value="Genomic_DNA"/>
</dbReference>
<evidence type="ECO:0000256" key="1">
    <source>
        <dbReference type="SAM" id="Phobius"/>
    </source>
</evidence>
<reference evidence="2" key="1">
    <citation type="submission" date="2021-04" db="EMBL/GenBank/DDBJ databases">
        <title>Difference and commonality of drug resistance evolution in various bacteria. and drug sensitivity profiles.</title>
        <authorList>
            <person name="Maeda T."/>
            <person name="Shibai A."/>
            <person name="Kawada K."/>
            <person name="Kotani H."/>
            <person name="Tarusawa Y."/>
            <person name="Tanabe K."/>
            <person name="Furusawa C."/>
        </authorList>
    </citation>
    <scope>NUCLEOTIDE SEQUENCE</scope>
    <source>
        <strain evidence="2">JCM 8580</strain>
    </source>
</reference>
<dbReference type="AlphaFoldDB" id="A0AA86IWN6"/>
<feature type="transmembrane region" description="Helical" evidence="1">
    <location>
        <begin position="86"/>
        <end position="105"/>
    </location>
</feature>
<evidence type="ECO:0000313" key="2">
    <source>
        <dbReference type="EMBL" id="BCU55762.1"/>
    </source>
</evidence>
<dbReference type="Proteomes" id="UP000682928">
    <property type="component" value="Chromosome"/>
</dbReference>
<feature type="transmembrane region" description="Helical" evidence="1">
    <location>
        <begin position="40"/>
        <end position="58"/>
    </location>
</feature>
<dbReference type="RefSeq" id="WP_088221914.1">
    <property type="nucleotide sequence ID" value="NZ_AP024590.1"/>
</dbReference>
<gene>
    <name evidence="2" type="ORF">ENKO_23560</name>
</gene>
<protein>
    <submittedName>
        <fullName evidence="2">Branched-chain amino acid transport</fullName>
    </submittedName>
</protein>
<sequence>MQSTLIPLGIAILALGTYLIRFAGFRLGNRLALSERTQTLLSDAAILLLLAVAAISTLYEAQAFAGVARVSGVLFAVFLCWRKAPLVFTIIGAAVMTAALRYIGIA</sequence>
<dbReference type="Pfam" id="PF05437">
    <property type="entry name" value="AzlD"/>
    <property type="match status" value="1"/>
</dbReference>
<proteinExistence type="predicted"/>